<dbReference type="InterPro" id="IPR050725">
    <property type="entry name" value="CysQ/Inositol_MonoPase"/>
</dbReference>
<dbReference type="GO" id="GO:0046854">
    <property type="term" value="P:phosphatidylinositol phosphate biosynthetic process"/>
    <property type="evidence" value="ECO:0007669"/>
    <property type="project" value="InterPro"/>
</dbReference>
<dbReference type="Proteomes" id="UP000054937">
    <property type="component" value="Unassembled WGS sequence"/>
</dbReference>
<keyword evidence="17" id="KW-1185">Reference proteome</keyword>
<dbReference type="EC" id="3.1.3.7" evidence="3"/>
<dbReference type="InterPro" id="IPR020550">
    <property type="entry name" value="Inositol_monophosphatase_CS"/>
</dbReference>
<dbReference type="OrthoDB" id="289714at2759"/>
<evidence type="ECO:0000256" key="15">
    <source>
        <dbReference type="PIRSR" id="PIRSR600760-2"/>
    </source>
</evidence>
<comment type="caution">
    <text evidence="16">The sequence shown here is derived from an EMBL/GenBank/DDBJ whole genome shotgun (WGS) entry which is preliminary data.</text>
</comment>
<comment type="similarity">
    <text evidence="2">Belongs to the inositol monophosphatase superfamily.</text>
</comment>
<keyword evidence="5 15" id="KW-0479">Metal-binding</keyword>
<reference evidence="16 17" key="1">
    <citation type="journal article" date="2015" name="Sci. Rep.">
        <title>Genome of the facultative scuticociliatosis pathogen Pseudocohnilembus persalinus provides insight into its virulence through horizontal gene transfer.</title>
        <authorList>
            <person name="Xiong J."/>
            <person name="Wang G."/>
            <person name="Cheng J."/>
            <person name="Tian M."/>
            <person name="Pan X."/>
            <person name="Warren A."/>
            <person name="Jiang C."/>
            <person name="Yuan D."/>
            <person name="Miao W."/>
        </authorList>
    </citation>
    <scope>NUCLEOTIDE SEQUENCE [LARGE SCALE GENOMIC DNA]</scope>
    <source>
        <strain evidence="16">36N120E</strain>
    </source>
</reference>
<comment type="catalytic activity">
    <reaction evidence="11">
        <text>1D-myo-inositol 1,4-bisphosphate + H2O = 1D-myo-inositol 4-phosphate + phosphate</text>
        <dbReference type="Rhea" id="RHEA:15553"/>
        <dbReference type="ChEBI" id="CHEBI:15377"/>
        <dbReference type="ChEBI" id="CHEBI:43474"/>
        <dbReference type="ChEBI" id="CHEBI:58282"/>
        <dbReference type="ChEBI" id="CHEBI:58469"/>
        <dbReference type="EC" id="3.1.3.57"/>
    </reaction>
    <physiologicalReaction direction="left-to-right" evidence="11">
        <dbReference type="Rhea" id="RHEA:15554"/>
    </physiologicalReaction>
</comment>
<feature type="binding site" evidence="15">
    <location>
        <position position="375"/>
    </location>
    <ligand>
        <name>Mg(2+)</name>
        <dbReference type="ChEBI" id="CHEBI:18420"/>
        <label>1</label>
        <note>catalytic</note>
    </ligand>
</feature>
<comment type="cofactor">
    <cofactor evidence="1 15">
        <name>Mg(2+)</name>
        <dbReference type="ChEBI" id="CHEBI:18420"/>
    </cofactor>
</comment>
<dbReference type="AlphaFoldDB" id="A0A0V0QC78"/>
<evidence type="ECO:0000256" key="1">
    <source>
        <dbReference type="ARBA" id="ARBA00001946"/>
    </source>
</evidence>
<dbReference type="PROSITE" id="PS00630">
    <property type="entry name" value="IMP_2"/>
    <property type="match status" value="1"/>
</dbReference>
<dbReference type="EMBL" id="LDAU01000205">
    <property type="protein sequence ID" value="KRW99652.1"/>
    <property type="molecule type" value="Genomic_DNA"/>
</dbReference>
<dbReference type="GO" id="GO:0008441">
    <property type="term" value="F:3'(2'),5'-bisphosphate nucleotidase activity"/>
    <property type="evidence" value="ECO:0007669"/>
    <property type="project" value="UniProtKB-EC"/>
</dbReference>
<dbReference type="GO" id="GO:0046872">
    <property type="term" value="F:metal ion binding"/>
    <property type="evidence" value="ECO:0007669"/>
    <property type="project" value="UniProtKB-KW"/>
</dbReference>
<evidence type="ECO:0000313" key="16">
    <source>
        <dbReference type="EMBL" id="KRW99652.1"/>
    </source>
</evidence>
<evidence type="ECO:0000256" key="13">
    <source>
        <dbReference type="ARBA" id="ARBA00044544"/>
    </source>
</evidence>
<dbReference type="FunFam" id="3.30.540.10:FF:000012">
    <property type="entry name" value="Blast:Putative inositol monophosphatase 3"/>
    <property type="match status" value="2"/>
</dbReference>
<dbReference type="Gene3D" id="3.40.190.80">
    <property type="match status" value="2"/>
</dbReference>
<feature type="binding site" evidence="15">
    <location>
        <position position="529"/>
    </location>
    <ligand>
        <name>Mg(2+)</name>
        <dbReference type="ChEBI" id="CHEBI:18420"/>
        <label>1</label>
        <note>catalytic</note>
    </ligand>
</feature>
<accession>A0A0V0QC78</accession>
<evidence type="ECO:0000256" key="12">
    <source>
        <dbReference type="ARBA" id="ARBA00044519"/>
    </source>
</evidence>
<evidence type="ECO:0000256" key="5">
    <source>
        <dbReference type="ARBA" id="ARBA00022723"/>
    </source>
</evidence>
<feature type="binding site" evidence="15">
    <location>
        <position position="372"/>
    </location>
    <ligand>
        <name>Mg(2+)</name>
        <dbReference type="ChEBI" id="CHEBI:18420"/>
        <label>1</label>
        <note>catalytic</note>
    </ligand>
</feature>
<dbReference type="InterPro" id="IPR000760">
    <property type="entry name" value="Inositol_monophosphatase-like"/>
</dbReference>
<evidence type="ECO:0000256" key="6">
    <source>
        <dbReference type="ARBA" id="ARBA00022801"/>
    </source>
</evidence>
<evidence type="ECO:0000256" key="4">
    <source>
        <dbReference type="ARBA" id="ARBA00022671"/>
    </source>
</evidence>
<keyword evidence="7 15" id="KW-0460">Magnesium</keyword>
<evidence type="ECO:0000256" key="9">
    <source>
        <dbReference type="ARBA" id="ARBA00041815"/>
    </source>
</evidence>
<dbReference type="SUPFAM" id="SSF56655">
    <property type="entry name" value="Carbohydrate phosphatase"/>
    <property type="match status" value="2"/>
</dbReference>
<evidence type="ECO:0000256" key="8">
    <source>
        <dbReference type="ARBA" id="ARBA00040342"/>
    </source>
</evidence>
<gene>
    <name evidence="16" type="ORF">PPERSA_03453</name>
</gene>
<evidence type="ECO:0000256" key="11">
    <source>
        <dbReference type="ARBA" id="ARBA00044478"/>
    </source>
</evidence>
<protein>
    <recommendedName>
        <fullName evidence="8">3'(2'),5'-bisphosphate nucleotidase 1</fullName>
        <ecNumber evidence="12">3.1.3.57</ecNumber>
        <ecNumber evidence="3">3.1.3.7</ecNumber>
    </recommendedName>
    <alternativeName>
        <fullName evidence="13">3'-phosphoadenosine 5'-phosphate phosphatase</fullName>
    </alternativeName>
    <alternativeName>
        <fullName evidence="9">Bisphosphate 3'-nucleotidase 1</fullName>
    </alternativeName>
    <alternativeName>
        <fullName evidence="14">Inositol-polyphosphate 1-phosphatase</fullName>
    </alternativeName>
</protein>
<dbReference type="Gene3D" id="3.30.540.10">
    <property type="entry name" value="Fructose-1,6-Bisphosphatase, subunit A, domain 1"/>
    <property type="match status" value="2"/>
</dbReference>
<evidence type="ECO:0000256" key="14">
    <source>
        <dbReference type="ARBA" id="ARBA00044554"/>
    </source>
</evidence>
<dbReference type="PANTHER" id="PTHR43028">
    <property type="entry name" value="3'(2'),5'-BISPHOSPHATE NUCLEOTIDASE 1"/>
    <property type="match status" value="1"/>
</dbReference>
<feature type="binding site" evidence="15">
    <location>
        <position position="374"/>
    </location>
    <ligand>
        <name>Mg(2+)</name>
        <dbReference type="ChEBI" id="CHEBI:18420"/>
        <label>1</label>
        <note>catalytic</note>
    </ligand>
</feature>
<dbReference type="Pfam" id="PF00459">
    <property type="entry name" value="Inositol_P"/>
    <property type="match status" value="2"/>
</dbReference>
<evidence type="ECO:0000256" key="7">
    <source>
        <dbReference type="ARBA" id="ARBA00022842"/>
    </source>
</evidence>
<evidence type="ECO:0000256" key="2">
    <source>
        <dbReference type="ARBA" id="ARBA00009759"/>
    </source>
</evidence>
<dbReference type="EC" id="3.1.3.57" evidence="12"/>
<name>A0A0V0QC78_PSEPJ</name>
<dbReference type="PANTHER" id="PTHR43028:SF5">
    <property type="entry name" value="3'(2'),5'-BISPHOSPHATE NUCLEOTIDASE 1"/>
    <property type="match status" value="1"/>
</dbReference>
<sequence>MKGIDDPATLADTKSQALIMKGFKNFWPNLTLIGEEDEEYKGEIEFDINSLNKQMILPSIFKDLQQNQEFDINKAIVWIDPLDGTLSYVNNELECVTNLIGLTYEEKPLMGIIAQPFQMQEDGSYIFCPKIYFSHVYQNIVYKIDMKNMQMEDYAIQINPSIHKPQEHIQNQIIVGTSKNHICSNKLQLVKNLNPDKILQYGGAGKKWIDVIEGTVDYSIYIGQGTKKWDIAAGDAIIQSLGGILTSNSGNSYMQTSIKQVKISQIISCCIQLALESSRIINSIQQTDSKNIQMKGVDDPMTVADVKAQTLIIKALRKFWPSIQIVGEEDIEYEGDLGFDVNKINLNLVQESFFNQKQDTTLNLDDIIVWVDPLDGTLSYVNNELDSVTTLIAITEKEKPVIGIIGQFYQKREEKYVYDPEVYFGYTGYGKVYQVSENKHNLKNQNYNQTIQPDILERKVVRAKKENGEDEIVLCTSKNRMTPEKLEMVNQLNADKIIRCGGAGKKVLDVIKGDCDTTLYIGKGTKKWDIGAPEALLLCQGGQLTDTKGQNYQYKKEVEHHVNQQGVLATINNQLHQKLVQITKNFVY</sequence>
<keyword evidence="6" id="KW-0378">Hydrolase</keyword>
<dbReference type="GO" id="GO:0005737">
    <property type="term" value="C:cytoplasm"/>
    <property type="evidence" value="ECO:0007669"/>
    <property type="project" value="UniProtKB-ARBA"/>
</dbReference>
<dbReference type="GO" id="GO:0004441">
    <property type="term" value="F:inositol-1,4-bisphosphate 1-phosphatase activity"/>
    <property type="evidence" value="ECO:0007669"/>
    <property type="project" value="UniProtKB-EC"/>
</dbReference>
<evidence type="ECO:0000313" key="17">
    <source>
        <dbReference type="Proteomes" id="UP000054937"/>
    </source>
</evidence>
<evidence type="ECO:0000256" key="3">
    <source>
        <dbReference type="ARBA" id="ARBA00012633"/>
    </source>
</evidence>
<proteinExistence type="inferred from homology"/>
<organism evidence="16 17">
    <name type="scientific">Pseudocohnilembus persalinus</name>
    <name type="common">Ciliate</name>
    <dbReference type="NCBI Taxonomy" id="266149"/>
    <lineage>
        <taxon>Eukaryota</taxon>
        <taxon>Sar</taxon>
        <taxon>Alveolata</taxon>
        <taxon>Ciliophora</taxon>
        <taxon>Intramacronucleata</taxon>
        <taxon>Oligohymenophorea</taxon>
        <taxon>Scuticociliatia</taxon>
        <taxon>Philasterida</taxon>
        <taxon>Pseudocohnilembidae</taxon>
        <taxon>Pseudocohnilembus</taxon>
    </lineage>
</organism>
<dbReference type="PROSITE" id="PS00629">
    <property type="entry name" value="IMP_1"/>
    <property type="match status" value="2"/>
</dbReference>
<evidence type="ECO:0000256" key="10">
    <source>
        <dbReference type="ARBA" id="ARBA00044465"/>
    </source>
</evidence>
<keyword evidence="4" id="KW-0452">Lithium</keyword>
<dbReference type="InParanoid" id="A0A0V0QC78"/>
<dbReference type="PRINTS" id="PR00377">
    <property type="entry name" value="IMPHPHTASES"/>
</dbReference>
<feature type="binding site" evidence="15">
    <location>
        <position position="328"/>
    </location>
    <ligand>
        <name>Mg(2+)</name>
        <dbReference type="ChEBI" id="CHEBI:18420"/>
        <label>1</label>
        <note>catalytic</note>
    </ligand>
</feature>
<comment type="catalytic activity">
    <reaction evidence="10">
        <text>1D-myo-inositol 1,3,4-trisphosphate + H2O = 1D-myo-inositol 3,4-bisphosphate + phosphate</text>
        <dbReference type="Rhea" id="RHEA:70319"/>
        <dbReference type="ChEBI" id="CHEBI:15377"/>
        <dbReference type="ChEBI" id="CHEBI:43474"/>
        <dbReference type="ChEBI" id="CHEBI:58414"/>
        <dbReference type="ChEBI" id="CHEBI:83241"/>
    </reaction>
    <physiologicalReaction direction="left-to-right" evidence="10">
        <dbReference type="Rhea" id="RHEA:70320"/>
    </physiologicalReaction>
</comment>
<dbReference type="InterPro" id="IPR020583">
    <property type="entry name" value="Inositol_monoP_metal-BS"/>
</dbReference>